<keyword evidence="2" id="KW-1185">Reference proteome</keyword>
<name>A0A1Q3E7A7_LENED</name>
<sequence>MSDIDLKKPFYSALLPGIQQNPITVNIGQGVARTLKEAITQAVSVDVYVHDPILTGQNLRPTRFHATPADPHAMDIDATHTSNGNTRETFLARMRGQCFVWLKVMSSRIAHTEKLPAITVDVEDIRKQSARASSWDLDKAEANTSNLGTRAQTGGLFFAS</sequence>
<reference evidence="1 2" key="1">
    <citation type="submission" date="2016-08" db="EMBL/GenBank/DDBJ databases">
        <authorList>
            <consortium name="Lentinula edodes genome sequencing consortium"/>
            <person name="Sakamoto Y."/>
            <person name="Nakade K."/>
            <person name="Sato S."/>
            <person name="Yoshida Y."/>
            <person name="Miyazaki K."/>
            <person name="Natsume S."/>
            <person name="Konno N."/>
        </authorList>
    </citation>
    <scope>NUCLEOTIDE SEQUENCE [LARGE SCALE GENOMIC DNA]</scope>
    <source>
        <strain evidence="1 2">NBRC 111202</strain>
    </source>
</reference>
<organism evidence="1 2">
    <name type="scientific">Lentinula edodes</name>
    <name type="common">Shiitake mushroom</name>
    <name type="synonym">Lentinus edodes</name>
    <dbReference type="NCBI Taxonomy" id="5353"/>
    <lineage>
        <taxon>Eukaryota</taxon>
        <taxon>Fungi</taxon>
        <taxon>Dikarya</taxon>
        <taxon>Basidiomycota</taxon>
        <taxon>Agaricomycotina</taxon>
        <taxon>Agaricomycetes</taxon>
        <taxon>Agaricomycetidae</taxon>
        <taxon>Agaricales</taxon>
        <taxon>Marasmiineae</taxon>
        <taxon>Omphalotaceae</taxon>
        <taxon>Lentinula</taxon>
    </lineage>
</organism>
<evidence type="ECO:0000313" key="1">
    <source>
        <dbReference type="EMBL" id="GAW03127.1"/>
    </source>
</evidence>
<dbReference type="AlphaFoldDB" id="A0A1Q3E7A7"/>
<comment type="caution">
    <text evidence="1">The sequence shown here is derived from an EMBL/GenBank/DDBJ whole genome shotgun (WGS) entry which is preliminary data.</text>
</comment>
<reference evidence="1 2" key="2">
    <citation type="submission" date="2017-02" db="EMBL/GenBank/DDBJ databases">
        <title>A genome survey and senescence transcriptome analysis in Lentinula edodes.</title>
        <authorList>
            <person name="Sakamoto Y."/>
            <person name="Nakade K."/>
            <person name="Sato S."/>
            <person name="Yoshida Y."/>
            <person name="Miyazaki K."/>
            <person name="Natsume S."/>
            <person name="Konno N."/>
        </authorList>
    </citation>
    <scope>NUCLEOTIDE SEQUENCE [LARGE SCALE GENOMIC DNA]</scope>
    <source>
        <strain evidence="1 2">NBRC 111202</strain>
    </source>
</reference>
<protein>
    <submittedName>
        <fullName evidence="1">Gag protein</fullName>
    </submittedName>
</protein>
<evidence type="ECO:0000313" key="2">
    <source>
        <dbReference type="Proteomes" id="UP000188533"/>
    </source>
</evidence>
<dbReference type="EMBL" id="BDGU01000130">
    <property type="protein sequence ID" value="GAW03127.1"/>
    <property type="molecule type" value="Genomic_DNA"/>
</dbReference>
<accession>A0A1Q3E7A7</accession>
<gene>
    <name evidence="1" type="ORF">LENED_004823</name>
</gene>
<proteinExistence type="predicted"/>
<dbReference type="Proteomes" id="UP000188533">
    <property type="component" value="Unassembled WGS sequence"/>
</dbReference>